<proteinExistence type="predicted"/>
<reference evidence="1" key="1">
    <citation type="submission" date="2023-07" db="EMBL/GenBank/DDBJ databases">
        <title>draft genome sequence of fig (Ficus carica).</title>
        <authorList>
            <person name="Takahashi T."/>
            <person name="Nishimura K."/>
        </authorList>
    </citation>
    <scope>NUCLEOTIDE SEQUENCE</scope>
</reference>
<accession>A0AA88DUR4</accession>
<gene>
    <name evidence="1" type="ORF">TIFTF001_031276</name>
</gene>
<dbReference type="EMBL" id="BTGU01000125">
    <property type="protein sequence ID" value="GMN62190.1"/>
    <property type="molecule type" value="Genomic_DNA"/>
</dbReference>
<sequence length="224" mass="24984">MLGPVSMTISGKPIVTGLDTGLLCLGTNGNRIGCRFTMIGFEYKLLSCRVWTINQEHRTICKHNSAYSMDWIGCPNHSMLNGLVHGLSWIGLTASNIPWLCATVSNLPAILDARLYVPGANPGWIEEDRDASLAFWGMEPCIFDGTQGAATLVVWLHDMEILFKLCDVGAYLQVMLASRCLVGEARAWCLGTWVLERRLHHRYWTRKMIVARETALSVTRTTLV</sequence>
<keyword evidence="2" id="KW-1185">Reference proteome</keyword>
<protein>
    <submittedName>
        <fullName evidence="1">Uncharacterized protein</fullName>
    </submittedName>
</protein>
<name>A0AA88DUR4_FICCA</name>
<organism evidence="1 2">
    <name type="scientific">Ficus carica</name>
    <name type="common">Common fig</name>
    <dbReference type="NCBI Taxonomy" id="3494"/>
    <lineage>
        <taxon>Eukaryota</taxon>
        <taxon>Viridiplantae</taxon>
        <taxon>Streptophyta</taxon>
        <taxon>Embryophyta</taxon>
        <taxon>Tracheophyta</taxon>
        <taxon>Spermatophyta</taxon>
        <taxon>Magnoliopsida</taxon>
        <taxon>eudicotyledons</taxon>
        <taxon>Gunneridae</taxon>
        <taxon>Pentapetalae</taxon>
        <taxon>rosids</taxon>
        <taxon>fabids</taxon>
        <taxon>Rosales</taxon>
        <taxon>Moraceae</taxon>
        <taxon>Ficeae</taxon>
        <taxon>Ficus</taxon>
    </lineage>
</organism>
<evidence type="ECO:0000313" key="2">
    <source>
        <dbReference type="Proteomes" id="UP001187192"/>
    </source>
</evidence>
<dbReference type="Proteomes" id="UP001187192">
    <property type="component" value="Unassembled WGS sequence"/>
</dbReference>
<comment type="caution">
    <text evidence="1">The sequence shown here is derived from an EMBL/GenBank/DDBJ whole genome shotgun (WGS) entry which is preliminary data.</text>
</comment>
<evidence type="ECO:0000313" key="1">
    <source>
        <dbReference type="EMBL" id="GMN62190.1"/>
    </source>
</evidence>
<dbReference type="AlphaFoldDB" id="A0AA88DUR4"/>